<feature type="transmembrane region" description="Helical" evidence="6">
    <location>
        <begin position="21"/>
        <end position="42"/>
    </location>
</feature>
<feature type="transmembrane region" description="Helical" evidence="6">
    <location>
        <begin position="493"/>
        <end position="513"/>
    </location>
</feature>
<evidence type="ECO:0000256" key="6">
    <source>
        <dbReference type="SAM" id="Phobius"/>
    </source>
</evidence>
<dbReference type="NCBIfam" id="TIGR00901">
    <property type="entry name" value="2A0125"/>
    <property type="match status" value="1"/>
</dbReference>
<keyword evidence="9" id="KW-1185">Reference proteome</keyword>
<dbReference type="RefSeq" id="WP_173209234.1">
    <property type="nucleotide sequence ID" value="NZ_CP053697.2"/>
</dbReference>
<evidence type="ECO:0000256" key="5">
    <source>
        <dbReference type="ARBA" id="ARBA00023136"/>
    </source>
</evidence>
<evidence type="ECO:0000256" key="2">
    <source>
        <dbReference type="ARBA" id="ARBA00022448"/>
    </source>
</evidence>
<accession>A0A6M8FAM0</accession>
<organism evidence="8 9">
    <name type="scientific">Aquipseudomonas campi</name>
    <dbReference type="NCBI Taxonomy" id="2731681"/>
    <lineage>
        <taxon>Bacteria</taxon>
        <taxon>Pseudomonadati</taxon>
        <taxon>Pseudomonadota</taxon>
        <taxon>Gammaproteobacteria</taxon>
        <taxon>Pseudomonadales</taxon>
        <taxon>Pseudomonadaceae</taxon>
        <taxon>Aquipseudomonas</taxon>
    </lineage>
</organism>
<dbReference type="AlphaFoldDB" id="A0A6M8FAM0"/>
<dbReference type="InterPro" id="IPR020846">
    <property type="entry name" value="MFS_dom"/>
</dbReference>
<dbReference type="SUPFAM" id="SSF103473">
    <property type="entry name" value="MFS general substrate transporter"/>
    <property type="match status" value="1"/>
</dbReference>
<evidence type="ECO:0000259" key="7">
    <source>
        <dbReference type="PROSITE" id="PS50850"/>
    </source>
</evidence>
<proteinExistence type="predicted"/>
<dbReference type="PANTHER" id="PTHR12778:SF10">
    <property type="entry name" value="MAJOR FACILITATOR SUPERFAMILY DOMAIN-CONTAINING PROTEIN 3"/>
    <property type="match status" value="1"/>
</dbReference>
<dbReference type="InterPro" id="IPR011701">
    <property type="entry name" value="MFS"/>
</dbReference>
<keyword evidence="2" id="KW-0813">Transport</keyword>
<protein>
    <submittedName>
        <fullName evidence="8">AmpG family muropeptide MFS transporter</fullName>
    </submittedName>
</protein>
<dbReference type="KEGG" id="pcam:HNE05_13810"/>
<sequence>MPRKSWRAALATYAHPASLALLLLGFAAGLPYMLVFSTLSVWLREAGVAHQTIGYASLIGLAYAFKWVWAPMLDQWRLPLLGKLGRRRSWLVLSQVLVALGLIGMALCDPQQHLSWLIGVAVVVAFASATQDIAVDAYRLEIVDDNRQAALAASYMAGYRVAALLATAGALYFAGWFGAVDGNYQHGAWASTYLLFAMLMLPGLFTTLWMREPPVPLKTQISAARYGLYHQLASVLVLILLLISVPAMFTQLFKSDILLSLQGAISPLELLRDDRAFLRFLLYTIITSLCLSAMGRRSLAPVLTPINDFILRYRWQALLLLGLIATYRMSDTVMGVMANVFYIDMGFAKSQIASVSKLFGLFMTLFGAAMGGLLIVRFGILPILLIGGAASAGTNLLFALLAGLGVISDSSFAGQNVLDLLQALNPHMLMLVVTITLDNFSSGLATAAFVAYLSSLTNLKFSATQYALLSSIMLLLPRLVGGSSGLMVEKLGYAQFFLATALLGIPTLLLILMQWGRERSQPNGNGETPLPSSSEQP</sequence>
<dbReference type="EMBL" id="CP053697">
    <property type="protein sequence ID" value="QKE64381.1"/>
    <property type="molecule type" value="Genomic_DNA"/>
</dbReference>
<name>A0A6M8FAM0_9GAMM</name>
<evidence type="ECO:0000256" key="3">
    <source>
        <dbReference type="ARBA" id="ARBA00022692"/>
    </source>
</evidence>
<evidence type="ECO:0000256" key="1">
    <source>
        <dbReference type="ARBA" id="ARBA00004141"/>
    </source>
</evidence>
<feature type="transmembrane region" description="Helical" evidence="6">
    <location>
        <begin position="315"/>
        <end position="338"/>
    </location>
</feature>
<evidence type="ECO:0000313" key="8">
    <source>
        <dbReference type="EMBL" id="QKE64381.1"/>
    </source>
</evidence>
<feature type="domain" description="Major facilitator superfamily (MFS) profile" evidence="7">
    <location>
        <begin position="17"/>
        <end position="519"/>
    </location>
</feature>
<dbReference type="FunFam" id="1.20.1250.20:FF:000072">
    <property type="entry name" value="Muropeptide transporter AmpG"/>
    <property type="match status" value="1"/>
</dbReference>
<feature type="transmembrane region" description="Helical" evidence="6">
    <location>
        <begin position="190"/>
        <end position="211"/>
    </location>
</feature>
<dbReference type="Pfam" id="PF07690">
    <property type="entry name" value="MFS_1"/>
    <property type="match status" value="1"/>
</dbReference>
<feature type="transmembrane region" description="Helical" evidence="6">
    <location>
        <begin position="383"/>
        <end position="408"/>
    </location>
</feature>
<feature type="transmembrane region" description="Helical" evidence="6">
    <location>
        <begin position="48"/>
        <end position="69"/>
    </location>
</feature>
<feature type="transmembrane region" description="Helical" evidence="6">
    <location>
        <begin position="358"/>
        <end position="376"/>
    </location>
</feature>
<keyword evidence="4 6" id="KW-1133">Transmembrane helix</keyword>
<feature type="transmembrane region" description="Helical" evidence="6">
    <location>
        <begin position="276"/>
        <end position="294"/>
    </location>
</feature>
<feature type="transmembrane region" description="Helical" evidence="6">
    <location>
        <begin position="156"/>
        <end position="178"/>
    </location>
</feature>
<feature type="transmembrane region" description="Helical" evidence="6">
    <location>
        <begin position="466"/>
        <end position="487"/>
    </location>
</feature>
<feature type="transmembrane region" description="Helical" evidence="6">
    <location>
        <begin position="428"/>
        <end position="454"/>
    </location>
</feature>
<dbReference type="PANTHER" id="PTHR12778">
    <property type="entry name" value="SOLUTE CARRIER FAMILY 33 ACETYL-COA TRANSPORTER -RELATED"/>
    <property type="match status" value="1"/>
</dbReference>
<dbReference type="InterPro" id="IPR036259">
    <property type="entry name" value="MFS_trans_sf"/>
</dbReference>
<reference evidence="8" key="1">
    <citation type="submission" date="2020-07" db="EMBL/GenBank/DDBJ databases">
        <title>Nitrate ammonifying Pseudomonas campi sp. nov. isolated from German agricultural grassland.</title>
        <authorList>
            <person name="Timsy T."/>
            <person name="Ulrich A."/>
            <person name="Spanner T."/>
            <person name="Foesel B."/>
            <person name="Kolb S."/>
            <person name="Horn M.A."/>
            <person name="Behrendt U."/>
        </authorList>
    </citation>
    <scope>NUCLEOTIDE SEQUENCE</scope>
    <source>
        <strain evidence="8">S1-A32-2</strain>
    </source>
</reference>
<dbReference type="InterPro" id="IPR004752">
    <property type="entry name" value="AmpG_permease/AT-1"/>
</dbReference>
<keyword evidence="3 6" id="KW-0812">Transmembrane</keyword>
<dbReference type="PROSITE" id="PS50850">
    <property type="entry name" value="MFS"/>
    <property type="match status" value="1"/>
</dbReference>
<feature type="transmembrane region" description="Helical" evidence="6">
    <location>
        <begin position="232"/>
        <end position="253"/>
    </location>
</feature>
<dbReference type="GO" id="GO:0022857">
    <property type="term" value="F:transmembrane transporter activity"/>
    <property type="evidence" value="ECO:0007669"/>
    <property type="project" value="InterPro"/>
</dbReference>
<evidence type="ECO:0000313" key="9">
    <source>
        <dbReference type="Proteomes" id="UP000501379"/>
    </source>
</evidence>
<dbReference type="Gene3D" id="1.20.1250.20">
    <property type="entry name" value="MFS general substrate transporter like domains"/>
    <property type="match status" value="2"/>
</dbReference>
<feature type="transmembrane region" description="Helical" evidence="6">
    <location>
        <begin position="90"/>
        <end position="107"/>
    </location>
</feature>
<comment type="subcellular location">
    <subcellularLocation>
        <location evidence="1">Membrane</location>
        <topology evidence="1">Multi-pass membrane protein</topology>
    </subcellularLocation>
</comment>
<keyword evidence="5 6" id="KW-0472">Membrane</keyword>
<dbReference type="GO" id="GO:0016020">
    <property type="term" value="C:membrane"/>
    <property type="evidence" value="ECO:0007669"/>
    <property type="project" value="UniProtKB-SubCell"/>
</dbReference>
<gene>
    <name evidence="8" type="ORF">HNE05_13810</name>
</gene>
<evidence type="ECO:0000256" key="4">
    <source>
        <dbReference type="ARBA" id="ARBA00022989"/>
    </source>
</evidence>
<dbReference type="Proteomes" id="UP000501379">
    <property type="component" value="Chromosome"/>
</dbReference>
<feature type="transmembrane region" description="Helical" evidence="6">
    <location>
        <begin position="113"/>
        <end position="135"/>
    </location>
</feature>